<dbReference type="AlphaFoldDB" id="A0ABC8UYD3"/>
<dbReference type="PANTHER" id="PTHR33673:SF36">
    <property type="entry name" value="MYB-LIKE PROTEIN Q"/>
    <property type="match status" value="1"/>
</dbReference>
<organism evidence="3 4">
    <name type="scientific">Ilex paraguariensis</name>
    <name type="common">yerba mate</name>
    <dbReference type="NCBI Taxonomy" id="185542"/>
    <lineage>
        <taxon>Eukaryota</taxon>
        <taxon>Viridiplantae</taxon>
        <taxon>Streptophyta</taxon>
        <taxon>Embryophyta</taxon>
        <taxon>Tracheophyta</taxon>
        <taxon>Spermatophyta</taxon>
        <taxon>Magnoliopsida</taxon>
        <taxon>eudicotyledons</taxon>
        <taxon>Gunneridae</taxon>
        <taxon>Pentapetalae</taxon>
        <taxon>asterids</taxon>
        <taxon>campanulids</taxon>
        <taxon>Aquifoliales</taxon>
        <taxon>Aquifoliaceae</taxon>
        <taxon>Ilex</taxon>
    </lineage>
</organism>
<name>A0ABC8UYD3_9AQUA</name>
<feature type="region of interest" description="Disordered" evidence="1">
    <location>
        <begin position="30"/>
        <end position="124"/>
    </location>
</feature>
<keyword evidence="4" id="KW-1185">Reference proteome</keyword>
<feature type="region of interest" description="Disordered" evidence="1">
    <location>
        <begin position="244"/>
        <end position="299"/>
    </location>
</feature>
<feature type="compositionally biased region" description="Basic and acidic residues" evidence="1">
    <location>
        <begin position="244"/>
        <end position="254"/>
    </location>
</feature>
<sequence>MEHENGSGSNKHLRLHLGATNDNGNLVIQDKISSISSSHSSSSSSIASSSPDQDALRSPRAVPISSSDFSPQTPEWSMVSASPRSGSGPLFSPEIFTETPELSTQNVSPMRTPPLQTMARPSSYDPNRIPASVFASKPSTIMDWSVASNESLFSIHMGNNSFSRDHAILMGKSGELTKLDEMNYPSNRLSVTEAKSNELNNFSSSLPPVIEATADTDRKSVDMSEDLRVKHKTSEDLKMELKEHVEVHKKEKPSPADQARVSDTASSISDGKGTPRICASPPRFSHESGNSASSFAFPM</sequence>
<reference evidence="3 4" key="1">
    <citation type="submission" date="2024-02" db="EMBL/GenBank/DDBJ databases">
        <authorList>
            <person name="Vignale AGUSTIN F."/>
            <person name="Sosa J E."/>
            <person name="Modenutti C."/>
        </authorList>
    </citation>
    <scope>NUCLEOTIDE SEQUENCE [LARGE SCALE GENOMIC DNA]</scope>
</reference>
<dbReference type="EMBL" id="CAUOFW020009501">
    <property type="protein sequence ID" value="CAK9186007.1"/>
    <property type="molecule type" value="Genomic_DNA"/>
</dbReference>
<accession>A0ABC8UYD3</accession>
<dbReference type="PANTHER" id="PTHR33673">
    <property type="entry name" value="SUPPRESSOR SRP40-LIKE PROTEIN"/>
    <property type="match status" value="1"/>
</dbReference>
<comment type="caution">
    <text evidence="3">The sequence shown here is derived from an EMBL/GenBank/DDBJ whole genome shotgun (WGS) entry which is preliminary data.</text>
</comment>
<evidence type="ECO:0000313" key="4">
    <source>
        <dbReference type="Proteomes" id="UP001642360"/>
    </source>
</evidence>
<evidence type="ECO:0000313" key="2">
    <source>
        <dbReference type="EMBL" id="CAK9186007.1"/>
    </source>
</evidence>
<dbReference type="EMBL" id="CAUOFW020009501">
    <property type="protein sequence ID" value="CAK9186009.1"/>
    <property type="molecule type" value="Genomic_DNA"/>
</dbReference>
<evidence type="ECO:0000256" key="1">
    <source>
        <dbReference type="SAM" id="MobiDB-lite"/>
    </source>
</evidence>
<proteinExistence type="predicted"/>
<evidence type="ECO:0000313" key="3">
    <source>
        <dbReference type="EMBL" id="CAK9186009.1"/>
    </source>
</evidence>
<feature type="compositionally biased region" description="Polar residues" evidence="1">
    <location>
        <begin position="287"/>
        <end position="299"/>
    </location>
</feature>
<gene>
    <name evidence="2" type="ORF">ILEXP_LOCUS56488</name>
    <name evidence="3" type="ORF">ILEXP_LOCUS56490</name>
</gene>
<feature type="compositionally biased region" description="Polar residues" evidence="1">
    <location>
        <begin position="64"/>
        <end position="85"/>
    </location>
</feature>
<dbReference type="Proteomes" id="UP001642360">
    <property type="component" value="Unassembled WGS sequence"/>
</dbReference>
<feature type="compositionally biased region" description="Low complexity" evidence="1">
    <location>
        <begin position="32"/>
        <end position="50"/>
    </location>
</feature>
<protein>
    <submittedName>
        <fullName evidence="3">Uncharacterized protein</fullName>
    </submittedName>
</protein>
<feature type="compositionally biased region" description="Polar residues" evidence="1">
    <location>
        <begin position="100"/>
        <end position="109"/>
    </location>
</feature>